<name>A0A4Q7N5E6_9BACT</name>
<gene>
    <name evidence="2" type="ORF">EV199_2146</name>
</gene>
<dbReference type="Pfam" id="PF24722">
    <property type="entry name" value="DUF7674"/>
    <property type="match status" value="1"/>
</dbReference>
<dbReference type="OrthoDB" id="707611at2"/>
<feature type="domain" description="DUF7674" evidence="1">
    <location>
        <begin position="10"/>
        <end position="114"/>
    </location>
</feature>
<dbReference type="Proteomes" id="UP000293874">
    <property type="component" value="Unassembled WGS sequence"/>
</dbReference>
<evidence type="ECO:0000313" key="2">
    <source>
        <dbReference type="EMBL" id="RZS76266.1"/>
    </source>
</evidence>
<evidence type="ECO:0000259" key="1">
    <source>
        <dbReference type="Pfam" id="PF24722"/>
    </source>
</evidence>
<keyword evidence="3" id="KW-1185">Reference proteome</keyword>
<dbReference type="InterPro" id="IPR056091">
    <property type="entry name" value="DUF7674"/>
</dbReference>
<evidence type="ECO:0000313" key="3">
    <source>
        <dbReference type="Proteomes" id="UP000293874"/>
    </source>
</evidence>
<accession>A0A4Q7N5E6</accession>
<organism evidence="2 3">
    <name type="scientific">Pseudobacter ginsenosidimutans</name>
    <dbReference type="NCBI Taxonomy" id="661488"/>
    <lineage>
        <taxon>Bacteria</taxon>
        <taxon>Pseudomonadati</taxon>
        <taxon>Bacteroidota</taxon>
        <taxon>Chitinophagia</taxon>
        <taxon>Chitinophagales</taxon>
        <taxon>Chitinophagaceae</taxon>
        <taxon>Pseudobacter</taxon>
    </lineage>
</organism>
<dbReference type="EMBL" id="SGXA01000001">
    <property type="protein sequence ID" value="RZS76266.1"/>
    <property type="molecule type" value="Genomic_DNA"/>
</dbReference>
<dbReference type="RefSeq" id="WP_130540574.1">
    <property type="nucleotide sequence ID" value="NZ_CP042431.1"/>
</dbReference>
<sequence>MITRYEVPVLLKATIPDLQQTCMPAKASLEIYVAMNSFTDLTRHAVEDHNMNLAKRCFTLAEKLYREGDSLVKLLIENCFVYSFSLFMPKDRHEMLIVESMIPASLYNLYVKQVSASGC</sequence>
<protein>
    <recommendedName>
        <fullName evidence="1">DUF7674 domain-containing protein</fullName>
    </recommendedName>
</protein>
<proteinExistence type="predicted"/>
<comment type="caution">
    <text evidence="2">The sequence shown here is derived from an EMBL/GenBank/DDBJ whole genome shotgun (WGS) entry which is preliminary data.</text>
</comment>
<reference evidence="2 3" key="1">
    <citation type="submission" date="2019-02" db="EMBL/GenBank/DDBJ databases">
        <title>Genomic Encyclopedia of Type Strains, Phase IV (KMG-IV): sequencing the most valuable type-strain genomes for metagenomic binning, comparative biology and taxonomic classification.</title>
        <authorList>
            <person name="Goeker M."/>
        </authorList>
    </citation>
    <scope>NUCLEOTIDE SEQUENCE [LARGE SCALE GENOMIC DNA]</scope>
    <source>
        <strain evidence="2 3">DSM 18116</strain>
    </source>
</reference>
<dbReference type="AlphaFoldDB" id="A0A4Q7N5E6"/>